<gene>
    <name evidence="1" type="ORF">GMARGA_LOCUS45210</name>
</gene>
<dbReference type="EMBL" id="CAJVQB010159566">
    <property type="protein sequence ID" value="CAG8856389.1"/>
    <property type="molecule type" value="Genomic_DNA"/>
</dbReference>
<keyword evidence="2" id="KW-1185">Reference proteome</keyword>
<evidence type="ECO:0000313" key="1">
    <source>
        <dbReference type="EMBL" id="CAG8856389.1"/>
    </source>
</evidence>
<reference evidence="1 2" key="1">
    <citation type="submission" date="2021-06" db="EMBL/GenBank/DDBJ databases">
        <authorList>
            <person name="Kallberg Y."/>
            <person name="Tangrot J."/>
            <person name="Rosling A."/>
        </authorList>
    </citation>
    <scope>NUCLEOTIDE SEQUENCE [LARGE SCALE GENOMIC DNA]</scope>
    <source>
        <strain evidence="1 2">120-4 pot B 10/14</strain>
    </source>
</reference>
<accession>A0ABN7XQN9</accession>
<comment type="caution">
    <text evidence="1">The sequence shown here is derived from an EMBL/GenBank/DDBJ whole genome shotgun (WGS) entry which is preliminary data.</text>
</comment>
<feature type="non-terminal residue" evidence="1">
    <location>
        <position position="51"/>
    </location>
</feature>
<name>A0ABN7XQN9_GIGMA</name>
<proteinExistence type="predicted"/>
<organism evidence="1 2">
    <name type="scientific">Gigaspora margarita</name>
    <dbReference type="NCBI Taxonomy" id="4874"/>
    <lineage>
        <taxon>Eukaryota</taxon>
        <taxon>Fungi</taxon>
        <taxon>Fungi incertae sedis</taxon>
        <taxon>Mucoromycota</taxon>
        <taxon>Glomeromycotina</taxon>
        <taxon>Glomeromycetes</taxon>
        <taxon>Diversisporales</taxon>
        <taxon>Gigasporaceae</taxon>
        <taxon>Gigaspora</taxon>
    </lineage>
</organism>
<dbReference type="Proteomes" id="UP000789901">
    <property type="component" value="Unassembled WGS sequence"/>
</dbReference>
<protein>
    <submittedName>
        <fullName evidence="1">5067_t:CDS:1</fullName>
    </submittedName>
</protein>
<sequence>MSQNFEPIETDQIAIRLIIIRLNHVLFYFGANFCPITITRIEEDENIINEF</sequence>
<evidence type="ECO:0000313" key="2">
    <source>
        <dbReference type="Proteomes" id="UP000789901"/>
    </source>
</evidence>